<evidence type="ECO:0000313" key="1">
    <source>
        <dbReference type="EMBL" id="CAB4592178.1"/>
    </source>
</evidence>
<protein>
    <submittedName>
        <fullName evidence="1">Unannotated protein</fullName>
    </submittedName>
</protein>
<organism evidence="1">
    <name type="scientific">freshwater metagenome</name>
    <dbReference type="NCBI Taxonomy" id="449393"/>
    <lineage>
        <taxon>unclassified sequences</taxon>
        <taxon>metagenomes</taxon>
        <taxon>ecological metagenomes</taxon>
    </lineage>
</organism>
<reference evidence="1" key="1">
    <citation type="submission" date="2020-05" db="EMBL/GenBank/DDBJ databases">
        <authorList>
            <person name="Chiriac C."/>
            <person name="Salcher M."/>
            <person name="Ghai R."/>
            <person name="Kavagutti S V."/>
        </authorList>
    </citation>
    <scope>NUCLEOTIDE SEQUENCE</scope>
</reference>
<sequence>MKKLLAIFVAVSFVFGATTFANAADLIEADESFAMPNDVALGIHAAIFTEQETMQVASWLIDQRLTSNRLVDPTCDSLDDENCKSSILDYVAILPLCKDASDINCLSEVGAIQNDGTKIVGTFDKYFPSKAQNEFLGNSNYELPSGTSGALFTIPGITHKGGNSYFVTFTLKGNVSRASKTSSIGSFDARITPVQLQTAPRITGSCGSGTNCPDAGWALDPIVKEWGIQASGFDGEHSCVATSAIDLLCAQRFSFPADTRFYLKARLNLAPTGWLHGRIADPKLDIDSKSGITNISIEALPVRVPTVYKAFMWNDLPNDLKSQYNESTGGFKLGQSDAFTRQSGSMSQTDPMKRNYISQPKASARFGIEELKAWLPSVGDKANAVPSMWSVRTLREDEIDGANSCFKSGSKVTGIVTTNSTQYSAGPPSFDKSEGSLVYKVAAPHYASNGDVFKGSYNLVMRSDIARCIYGFTKAPIKAELSIVSADGVPQIATTVLGEKDGWVSLSAQNFEFSAPVIKAKLTQEAEPTPTPSATPKPISKAVTITCIKGKATKKVTAVKPKCPTGYKKK</sequence>
<gene>
    <name evidence="1" type="ORF">UFOPK1775_00687</name>
</gene>
<dbReference type="EMBL" id="CAEZUB010000073">
    <property type="protein sequence ID" value="CAB4592178.1"/>
    <property type="molecule type" value="Genomic_DNA"/>
</dbReference>
<dbReference type="AlphaFoldDB" id="A0A6J6G5S0"/>
<name>A0A6J6G5S0_9ZZZZ</name>
<proteinExistence type="predicted"/>
<accession>A0A6J6G5S0</accession>